<feature type="domain" description="Ribosomal RNA adenine methylase transferase N-terminal" evidence="9">
    <location>
        <begin position="34"/>
        <end position="209"/>
    </location>
</feature>
<keyword evidence="11" id="KW-1185">Reference proteome</keyword>
<dbReference type="InterPro" id="IPR023165">
    <property type="entry name" value="rRNA_Ade_diMease-like_C"/>
</dbReference>
<keyword evidence="6 7" id="KW-0694">RNA-binding</keyword>
<evidence type="ECO:0000256" key="1">
    <source>
        <dbReference type="ARBA" id="ARBA00022490"/>
    </source>
</evidence>
<evidence type="ECO:0000256" key="4">
    <source>
        <dbReference type="ARBA" id="ARBA00022679"/>
    </source>
</evidence>
<feature type="binding site" evidence="7 8">
    <location>
        <position position="122"/>
    </location>
    <ligand>
        <name>S-adenosyl-L-methionine</name>
        <dbReference type="ChEBI" id="CHEBI:59789"/>
    </ligand>
</feature>
<dbReference type="InterPro" id="IPR020598">
    <property type="entry name" value="rRNA_Ade_methylase_Trfase_N"/>
</dbReference>
<accession>A0ABQ2LE39</accession>
<dbReference type="EMBL" id="BMOV01000006">
    <property type="protein sequence ID" value="GGO13261.1"/>
    <property type="molecule type" value="Genomic_DNA"/>
</dbReference>
<dbReference type="PANTHER" id="PTHR11727">
    <property type="entry name" value="DIMETHYLADENOSINE TRANSFERASE"/>
    <property type="match status" value="1"/>
</dbReference>
<dbReference type="CDD" id="cd02440">
    <property type="entry name" value="AdoMet_MTases"/>
    <property type="match status" value="1"/>
</dbReference>
<evidence type="ECO:0000313" key="10">
    <source>
        <dbReference type="EMBL" id="GGO13261.1"/>
    </source>
</evidence>
<dbReference type="InterPro" id="IPR001737">
    <property type="entry name" value="KsgA/Erm"/>
</dbReference>
<proteinExistence type="inferred from homology"/>
<dbReference type="InterPro" id="IPR011530">
    <property type="entry name" value="rRNA_adenine_dimethylase"/>
</dbReference>
<evidence type="ECO:0000256" key="2">
    <source>
        <dbReference type="ARBA" id="ARBA00022552"/>
    </source>
</evidence>
<comment type="subcellular location">
    <subcellularLocation>
        <location evidence="7">Cytoplasm</location>
    </subcellularLocation>
</comment>
<reference evidence="11" key="1">
    <citation type="journal article" date="2019" name="Int. J. Syst. Evol. Microbiol.">
        <title>The Global Catalogue of Microorganisms (GCM) 10K type strain sequencing project: providing services to taxonomists for standard genome sequencing and annotation.</title>
        <authorList>
            <consortium name="The Broad Institute Genomics Platform"/>
            <consortium name="The Broad Institute Genome Sequencing Center for Infectious Disease"/>
            <person name="Wu L."/>
            <person name="Ma J."/>
        </authorList>
    </citation>
    <scope>NUCLEOTIDE SEQUENCE [LARGE SCALE GENOMIC DNA]</scope>
    <source>
        <strain evidence="11">JCM 17843</strain>
    </source>
</reference>
<evidence type="ECO:0000256" key="3">
    <source>
        <dbReference type="ARBA" id="ARBA00022603"/>
    </source>
</evidence>
<dbReference type="Pfam" id="PF00398">
    <property type="entry name" value="RrnaAD"/>
    <property type="match status" value="1"/>
</dbReference>
<keyword evidence="2 7" id="KW-0698">rRNA processing</keyword>
<evidence type="ECO:0000256" key="8">
    <source>
        <dbReference type="PROSITE-ProRule" id="PRU01026"/>
    </source>
</evidence>
<sequence>MTHDPLPPLRDVIARHGLRASKALGQNFILDLNLTRRIARAAAPFDECVVYEVGPGPGGLTRALLMEGATRLVAVERDSRTLPALEEIKAAWPNRLEVIADDAMALDEKALFAGRPVKIVSNLPYNVGTALFVRWMTADWQPWWQSLTLMFQREVAERIVAQPDSKTYGRLSVLSQWRADPRILFNVPASAFTPPPKVASAIIHVTPRAPRMEGIDPKSMERVTEAAFGQRRKMLRASLKTLTPKTEELLERAGITPTQRAETVDIVGFCKLALAWQAMNDKA</sequence>
<comment type="catalytic activity">
    <reaction evidence="7">
        <text>adenosine(1518)/adenosine(1519) in 16S rRNA + 4 S-adenosyl-L-methionine = N(6)-dimethyladenosine(1518)/N(6)-dimethyladenosine(1519) in 16S rRNA + 4 S-adenosyl-L-homocysteine + 4 H(+)</text>
        <dbReference type="Rhea" id="RHEA:19609"/>
        <dbReference type="Rhea" id="RHEA-COMP:10232"/>
        <dbReference type="Rhea" id="RHEA-COMP:10233"/>
        <dbReference type="ChEBI" id="CHEBI:15378"/>
        <dbReference type="ChEBI" id="CHEBI:57856"/>
        <dbReference type="ChEBI" id="CHEBI:59789"/>
        <dbReference type="ChEBI" id="CHEBI:74411"/>
        <dbReference type="ChEBI" id="CHEBI:74493"/>
        <dbReference type="EC" id="2.1.1.182"/>
    </reaction>
</comment>
<feature type="binding site" evidence="7 8">
    <location>
        <position position="27"/>
    </location>
    <ligand>
        <name>S-adenosyl-L-methionine</name>
        <dbReference type="ChEBI" id="CHEBI:59789"/>
    </ligand>
</feature>
<feature type="binding site" evidence="7 8">
    <location>
        <position position="102"/>
    </location>
    <ligand>
        <name>S-adenosyl-L-methionine</name>
        <dbReference type="ChEBI" id="CHEBI:59789"/>
    </ligand>
</feature>
<dbReference type="SMART" id="SM00650">
    <property type="entry name" value="rADc"/>
    <property type="match status" value="1"/>
</dbReference>
<evidence type="ECO:0000256" key="6">
    <source>
        <dbReference type="ARBA" id="ARBA00022884"/>
    </source>
</evidence>
<evidence type="ECO:0000313" key="11">
    <source>
        <dbReference type="Proteomes" id="UP000602381"/>
    </source>
</evidence>
<dbReference type="Gene3D" id="1.10.8.100">
    <property type="entry name" value="Ribosomal RNA adenine dimethylase-like, domain 2"/>
    <property type="match status" value="1"/>
</dbReference>
<keyword evidence="4 7" id="KW-0808">Transferase</keyword>
<dbReference type="Proteomes" id="UP000602381">
    <property type="component" value="Unassembled WGS sequence"/>
</dbReference>
<evidence type="ECO:0000259" key="9">
    <source>
        <dbReference type="SMART" id="SM00650"/>
    </source>
</evidence>
<dbReference type="Gene3D" id="3.40.50.150">
    <property type="entry name" value="Vaccinia Virus protein VP39"/>
    <property type="match status" value="1"/>
</dbReference>
<feature type="binding site" evidence="7 8">
    <location>
        <position position="29"/>
    </location>
    <ligand>
        <name>S-adenosyl-L-methionine</name>
        <dbReference type="ChEBI" id="CHEBI:59789"/>
    </ligand>
</feature>
<dbReference type="PANTHER" id="PTHR11727:SF7">
    <property type="entry name" value="DIMETHYLADENOSINE TRANSFERASE-RELATED"/>
    <property type="match status" value="1"/>
</dbReference>
<keyword evidence="3 7" id="KW-0489">Methyltransferase</keyword>
<dbReference type="GO" id="GO:0008168">
    <property type="term" value="F:methyltransferase activity"/>
    <property type="evidence" value="ECO:0007669"/>
    <property type="project" value="UniProtKB-KW"/>
</dbReference>
<dbReference type="PROSITE" id="PS51689">
    <property type="entry name" value="SAM_RNA_A_N6_MT"/>
    <property type="match status" value="1"/>
</dbReference>
<feature type="binding site" evidence="7 8">
    <location>
        <position position="54"/>
    </location>
    <ligand>
        <name>S-adenosyl-L-methionine</name>
        <dbReference type="ChEBI" id="CHEBI:59789"/>
    </ligand>
</feature>
<organism evidence="10 11">
    <name type="scientific">Iodidimonas muriae</name>
    <dbReference type="NCBI Taxonomy" id="261467"/>
    <lineage>
        <taxon>Bacteria</taxon>
        <taxon>Pseudomonadati</taxon>
        <taxon>Pseudomonadota</taxon>
        <taxon>Alphaproteobacteria</taxon>
        <taxon>Iodidimonadales</taxon>
        <taxon>Iodidimonadaceae</taxon>
        <taxon>Iodidimonas</taxon>
    </lineage>
</organism>
<evidence type="ECO:0000256" key="7">
    <source>
        <dbReference type="HAMAP-Rule" id="MF_00607"/>
    </source>
</evidence>
<dbReference type="InterPro" id="IPR020596">
    <property type="entry name" value="rRNA_Ade_Mease_Trfase_CS"/>
</dbReference>
<keyword evidence="5 7" id="KW-0949">S-adenosyl-L-methionine</keyword>
<dbReference type="NCBIfam" id="TIGR00755">
    <property type="entry name" value="ksgA"/>
    <property type="match status" value="1"/>
</dbReference>
<dbReference type="InterPro" id="IPR029063">
    <property type="entry name" value="SAM-dependent_MTases_sf"/>
</dbReference>
<keyword evidence="1 7" id="KW-0963">Cytoplasm</keyword>
<dbReference type="PROSITE" id="PS01131">
    <property type="entry name" value="RRNA_A_DIMETH"/>
    <property type="match status" value="1"/>
</dbReference>
<dbReference type="SUPFAM" id="SSF53335">
    <property type="entry name" value="S-adenosyl-L-methionine-dependent methyltransferases"/>
    <property type="match status" value="1"/>
</dbReference>
<protein>
    <recommendedName>
        <fullName evidence="7">Ribosomal RNA small subunit methyltransferase A</fullName>
        <ecNumber evidence="7">2.1.1.182</ecNumber>
    </recommendedName>
    <alternativeName>
        <fullName evidence="7">16S rRNA (adenine(1518)-N(6)/adenine(1519)-N(6))-dimethyltransferase</fullName>
    </alternativeName>
    <alternativeName>
        <fullName evidence="7">16S rRNA dimethyladenosine transferase</fullName>
    </alternativeName>
    <alternativeName>
        <fullName evidence="7">16S rRNA dimethylase</fullName>
    </alternativeName>
    <alternativeName>
        <fullName evidence="7">S-adenosylmethionine-6-N', N'-adenosyl(rRNA) dimethyltransferase</fullName>
    </alternativeName>
</protein>
<comment type="function">
    <text evidence="7">Specifically dimethylates two adjacent adenosines (A1518 and A1519) in the loop of a conserved hairpin near the 3'-end of 16S rRNA in the 30S particle. May play a critical role in biogenesis of 30S subunits.</text>
</comment>
<dbReference type="GO" id="GO:0032259">
    <property type="term" value="P:methylation"/>
    <property type="evidence" value="ECO:0007669"/>
    <property type="project" value="UniProtKB-KW"/>
</dbReference>
<name>A0ABQ2LE39_9PROT</name>
<dbReference type="RefSeq" id="WP_150005100.1">
    <property type="nucleotide sequence ID" value="NZ_BMOV01000006.1"/>
</dbReference>
<evidence type="ECO:0000256" key="5">
    <source>
        <dbReference type="ARBA" id="ARBA00022691"/>
    </source>
</evidence>
<comment type="caution">
    <text evidence="10">The sequence shown here is derived from an EMBL/GenBank/DDBJ whole genome shotgun (WGS) entry which is preliminary data.</text>
</comment>
<dbReference type="HAMAP" id="MF_00607">
    <property type="entry name" value="16SrRNA_methyltr_A"/>
    <property type="match status" value="1"/>
</dbReference>
<dbReference type="EC" id="2.1.1.182" evidence="7"/>
<comment type="similarity">
    <text evidence="7">Belongs to the class I-like SAM-binding methyltransferase superfamily. rRNA adenine N(6)-methyltransferase family. RsmA subfamily.</text>
</comment>
<feature type="binding site" evidence="7 8">
    <location>
        <position position="76"/>
    </location>
    <ligand>
        <name>S-adenosyl-L-methionine</name>
        <dbReference type="ChEBI" id="CHEBI:59789"/>
    </ligand>
</feature>
<gene>
    <name evidence="7 10" type="primary">rsmA</name>
    <name evidence="7" type="synonym">ksgA</name>
    <name evidence="10" type="ORF">GCM10007972_19300</name>
</gene>